<gene>
    <name evidence="1" type="ordered locus">Thivi_2930</name>
</gene>
<dbReference type="KEGG" id="tvi:Thivi_2930"/>
<dbReference type="AlphaFoldDB" id="I3YCW2"/>
<proteinExistence type="predicted"/>
<protein>
    <recommendedName>
        <fullName evidence="3">Transposase family protein</fullName>
    </recommendedName>
</protein>
<accession>I3YCW2</accession>
<dbReference type="HOGENOM" id="CLU_826218_0_0_6"/>
<dbReference type="Proteomes" id="UP000006062">
    <property type="component" value="Chromosome"/>
</dbReference>
<dbReference type="eggNOG" id="COG3385">
    <property type="taxonomic scope" value="Bacteria"/>
</dbReference>
<keyword evidence="2" id="KW-1185">Reference proteome</keyword>
<evidence type="ECO:0000313" key="1">
    <source>
        <dbReference type="EMBL" id="AFL74830.1"/>
    </source>
</evidence>
<dbReference type="SUPFAM" id="SSF53098">
    <property type="entry name" value="Ribonuclease H-like"/>
    <property type="match status" value="1"/>
</dbReference>
<name>I3YCW2_THIV6</name>
<reference evidence="1 2" key="1">
    <citation type="submission" date="2012-06" db="EMBL/GenBank/DDBJ databases">
        <title>Complete sequence of Thiocystis violascens DSM 198.</title>
        <authorList>
            <consortium name="US DOE Joint Genome Institute"/>
            <person name="Lucas S."/>
            <person name="Han J."/>
            <person name="Lapidus A."/>
            <person name="Cheng J.-F."/>
            <person name="Goodwin L."/>
            <person name="Pitluck S."/>
            <person name="Peters L."/>
            <person name="Ovchinnikova G."/>
            <person name="Teshima H."/>
            <person name="Detter J.C."/>
            <person name="Han C."/>
            <person name="Tapia R."/>
            <person name="Land M."/>
            <person name="Hauser L."/>
            <person name="Kyrpides N."/>
            <person name="Ivanova N."/>
            <person name="Pagani I."/>
            <person name="Vogl K."/>
            <person name="Liu Z."/>
            <person name="Frigaard N.-U."/>
            <person name="Bryant D."/>
            <person name="Woyke T."/>
        </authorList>
    </citation>
    <scope>NUCLEOTIDE SEQUENCE [LARGE SCALE GENOMIC DNA]</scope>
    <source>
        <strain evidence="2">ATCC 17096 / DSM 198 / 6111</strain>
    </source>
</reference>
<dbReference type="InterPro" id="IPR012337">
    <property type="entry name" value="RNaseH-like_sf"/>
</dbReference>
<evidence type="ECO:0000313" key="2">
    <source>
        <dbReference type="Proteomes" id="UP000006062"/>
    </source>
</evidence>
<evidence type="ECO:0008006" key="3">
    <source>
        <dbReference type="Google" id="ProtNLM"/>
    </source>
</evidence>
<sequence length="336" mass="36566">MRRYAFRVCLGGKSVESRALLAILPPCPMASTAVDLAFEDFLKELPGDDAEMAHAFKAFARPRKLKTPAHLLQVVMLSCGLDQALRPAAGSFRRLAERITDTAIHQRLRACGPWLKALLHTLLPATKSTLTSLRLPIVDGSSLQGPGAAGTDDRVHLALDLTHMTLHAVDVTGVDGGESLTRSPWQAGDIVLADRGYNQPRVILDLFARDVGAIVRLNLTAMPLFVRPGEADVFDHAAVRFDVAAHLCAQSRDTLSLPVWLRASGAVSGPGWLHAVRLPPEAAEGARRRCRQAAQRKGRTPREATLFLVGWVMAFTTVPPRRCMAPRYWRSTVAAG</sequence>
<organism evidence="1 2">
    <name type="scientific">Thiocystis violascens (strain ATCC 17096 / DSM 198 / 6111)</name>
    <name type="common">Chromatium violascens</name>
    <dbReference type="NCBI Taxonomy" id="765911"/>
    <lineage>
        <taxon>Bacteria</taxon>
        <taxon>Pseudomonadati</taxon>
        <taxon>Pseudomonadota</taxon>
        <taxon>Gammaproteobacteria</taxon>
        <taxon>Chromatiales</taxon>
        <taxon>Chromatiaceae</taxon>
        <taxon>Thiocystis</taxon>
    </lineage>
</organism>
<dbReference type="EMBL" id="CP003154">
    <property type="protein sequence ID" value="AFL74830.1"/>
    <property type="molecule type" value="Genomic_DNA"/>
</dbReference>